<sequence>MKHTYSDLSD</sequence>
<reference evidence="1" key="1">
    <citation type="submission" date="2014-11" db="EMBL/GenBank/DDBJ databases">
        <authorList>
            <person name="Amaro Gonzalez C."/>
        </authorList>
    </citation>
    <scope>NUCLEOTIDE SEQUENCE</scope>
</reference>
<protein>
    <submittedName>
        <fullName evidence="1">Uncharacterized protein</fullName>
    </submittedName>
</protein>
<name>A0A0E9S3M4_ANGAN</name>
<dbReference type="EMBL" id="GBXM01072701">
    <property type="protein sequence ID" value="JAH35876.1"/>
    <property type="molecule type" value="Transcribed_RNA"/>
</dbReference>
<reference evidence="1" key="2">
    <citation type="journal article" date="2015" name="Fish Shellfish Immunol.">
        <title>Early steps in the European eel (Anguilla anguilla)-Vibrio vulnificus interaction in the gills: Role of the RtxA13 toxin.</title>
        <authorList>
            <person name="Callol A."/>
            <person name="Pajuelo D."/>
            <person name="Ebbesson L."/>
            <person name="Teles M."/>
            <person name="MacKenzie S."/>
            <person name="Amaro C."/>
        </authorList>
    </citation>
    <scope>NUCLEOTIDE SEQUENCE</scope>
</reference>
<proteinExistence type="predicted"/>
<accession>A0A0E9S3M4</accession>
<organism evidence="1">
    <name type="scientific">Anguilla anguilla</name>
    <name type="common">European freshwater eel</name>
    <name type="synonym">Muraena anguilla</name>
    <dbReference type="NCBI Taxonomy" id="7936"/>
    <lineage>
        <taxon>Eukaryota</taxon>
        <taxon>Metazoa</taxon>
        <taxon>Chordata</taxon>
        <taxon>Craniata</taxon>
        <taxon>Vertebrata</taxon>
        <taxon>Euteleostomi</taxon>
        <taxon>Actinopterygii</taxon>
        <taxon>Neopterygii</taxon>
        <taxon>Teleostei</taxon>
        <taxon>Anguilliformes</taxon>
        <taxon>Anguillidae</taxon>
        <taxon>Anguilla</taxon>
    </lineage>
</organism>
<evidence type="ECO:0000313" key="1">
    <source>
        <dbReference type="EMBL" id="JAH35876.1"/>
    </source>
</evidence>